<organism evidence="5">
    <name type="scientific">hydrothermal vent metagenome</name>
    <dbReference type="NCBI Taxonomy" id="652676"/>
    <lineage>
        <taxon>unclassified sequences</taxon>
        <taxon>metagenomes</taxon>
        <taxon>ecological metagenomes</taxon>
    </lineage>
</organism>
<dbReference type="PANTHER" id="PTHR30473">
    <property type="entry name" value="PROTEIN PHOH"/>
    <property type="match status" value="1"/>
</dbReference>
<dbReference type="SUPFAM" id="SSF52540">
    <property type="entry name" value="P-loop containing nucleoside triphosphate hydrolases"/>
    <property type="match status" value="1"/>
</dbReference>
<gene>
    <name evidence="5" type="ORF">MNBD_BACTEROID01-97</name>
</gene>
<keyword evidence="1" id="KW-0547">Nucleotide-binding</keyword>
<dbReference type="GO" id="GO:0005524">
    <property type="term" value="F:ATP binding"/>
    <property type="evidence" value="ECO:0007669"/>
    <property type="project" value="UniProtKB-KW"/>
</dbReference>
<dbReference type="EMBL" id="UOEP01000101">
    <property type="protein sequence ID" value="VAW19593.1"/>
    <property type="molecule type" value="Genomic_DNA"/>
</dbReference>
<dbReference type="CDD" id="cd09883">
    <property type="entry name" value="PIN_VapC_PhoHL-ATPase"/>
    <property type="match status" value="1"/>
</dbReference>
<protein>
    <submittedName>
        <fullName evidence="5">Predicted ATPase related to phosphate starvation-inducible protein PhoH</fullName>
    </submittedName>
</protein>
<dbReference type="Gene3D" id="3.40.50.1010">
    <property type="entry name" value="5'-nuclease"/>
    <property type="match status" value="1"/>
</dbReference>
<evidence type="ECO:0000256" key="3">
    <source>
        <dbReference type="ARBA" id="ARBA00046345"/>
    </source>
</evidence>
<feature type="domain" description="PIN" evidence="4">
    <location>
        <begin position="31"/>
        <end position="160"/>
    </location>
</feature>
<dbReference type="FunFam" id="3.40.50.300:FF:000013">
    <property type="entry name" value="PhoH family ATPase"/>
    <property type="match status" value="1"/>
</dbReference>
<dbReference type="InterPro" id="IPR003714">
    <property type="entry name" value="PhoH"/>
</dbReference>
<accession>A0A3B0TTS6</accession>
<dbReference type="SMART" id="SM00670">
    <property type="entry name" value="PINc"/>
    <property type="match status" value="1"/>
</dbReference>
<dbReference type="InterPro" id="IPR051451">
    <property type="entry name" value="PhoH2-like"/>
</dbReference>
<dbReference type="Gene3D" id="3.40.50.300">
    <property type="entry name" value="P-loop containing nucleotide triphosphate hydrolases"/>
    <property type="match status" value="1"/>
</dbReference>
<reference evidence="5" key="1">
    <citation type="submission" date="2018-06" db="EMBL/GenBank/DDBJ databases">
        <authorList>
            <person name="Zhirakovskaya E."/>
        </authorList>
    </citation>
    <scope>NUCLEOTIDE SEQUENCE</scope>
</reference>
<name>A0A3B0TTS6_9ZZZZ</name>
<sequence>MEYNFFKANFSTFKANMTNVHSMVKAKKKSKIFVIDTNVILHDHTCIYKFEDNDIVLPITVLEELDKFKRGNDLINFQAREFVRKLDELVGDEPFNGGKSLGPGKGIIKIETGKPPSDEILASFREDIPDHRILAIADFTTKKFPDRKTILVSKDINLRMKAKSVGIYAEDYKTDIVTDESILDKSVSLFEGFNDALIEKLYESGSINPEEEGWKYNFEANECFIIKGAKSSVLARFDPWAKRVFRVEKKTAYGIKPRNAEQTFSLNALMSPEIKLVALTGKAGTGKTLLALAAAIEQHKSFEQILLARPIVALSNKDLGFLPGDASEKINPYMQPLFDNLSVIKHVFNPRSNEYQRIEELVKEERLVITPLAFIRGRSLSNSYFIIDEAQNLTPHEIKTIITRAGEGTKMVFTGDMQQIDSPYLDMKSNGLAYLIDRMRNQDLFAHVNLMKGERSYLAELASNLL</sequence>
<dbReference type="Pfam" id="PF02562">
    <property type="entry name" value="PhoH"/>
    <property type="match status" value="1"/>
</dbReference>
<dbReference type="InterPro" id="IPR027417">
    <property type="entry name" value="P-loop_NTPase"/>
</dbReference>
<evidence type="ECO:0000256" key="2">
    <source>
        <dbReference type="ARBA" id="ARBA00022840"/>
    </source>
</evidence>
<dbReference type="Pfam" id="PF13638">
    <property type="entry name" value="PIN_4"/>
    <property type="match status" value="1"/>
</dbReference>
<evidence type="ECO:0000256" key="1">
    <source>
        <dbReference type="ARBA" id="ARBA00022741"/>
    </source>
</evidence>
<comment type="similarity">
    <text evidence="3">In the N-terminal section; belongs to the PINc/VapC protein family.</text>
</comment>
<evidence type="ECO:0000313" key="5">
    <source>
        <dbReference type="EMBL" id="VAW19593.1"/>
    </source>
</evidence>
<keyword evidence="2" id="KW-0067">ATP-binding</keyword>
<dbReference type="InterPro" id="IPR002716">
    <property type="entry name" value="PIN_dom"/>
</dbReference>
<dbReference type="GO" id="GO:0005829">
    <property type="term" value="C:cytosol"/>
    <property type="evidence" value="ECO:0007669"/>
    <property type="project" value="TreeGrafter"/>
</dbReference>
<evidence type="ECO:0000259" key="4">
    <source>
        <dbReference type="SMART" id="SM00670"/>
    </source>
</evidence>
<dbReference type="SUPFAM" id="SSF88723">
    <property type="entry name" value="PIN domain-like"/>
    <property type="match status" value="1"/>
</dbReference>
<dbReference type="AlphaFoldDB" id="A0A3B0TTS6"/>
<dbReference type="InterPro" id="IPR029060">
    <property type="entry name" value="PIN-like_dom_sf"/>
</dbReference>
<dbReference type="PANTHER" id="PTHR30473:SF2">
    <property type="entry name" value="PIN DOMAIN-CONTAINING PROTEIN"/>
    <property type="match status" value="1"/>
</dbReference>
<proteinExistence type="inferred from homology"/>